<feature type="non-terminal residue" evidence="1">
    <location>
        <position position="109"/>
    </location>
</feature>
<dbReference type="PANTHER" id="PTHR21539">
    <property type="entry name" value="SAGA-ASSOCIATED FACTOR 29"/>
    <property type="match status" value="1"/>
</dbReference>
<feature type="non-terminal residue" evidence="1">
    <location>
        <position position="1"/>
    </location>
</feature>
<proteinExistence type="predicted"/>
<organism evidence="1">
    <name type="scientific">Dendroctonus ponderosae</name>
    <name type="common">Mountain pine beetle</name>
    <dbReference type="NCBI Taxonomy" id="77166"/>
    <lineage>
        <taxon>Eukaryota</taxon>
        <taxon>Metazoa</taxon>
        <taxon>Ecdysozoa</taxon>
        <taxon>Arthropoda</taxon>
        <taxon>Hexapoda</taxon>
        <taxon>Insecta</taxon>
        <taxon>Pterygota</taxon>
        <taxon>Neoptera</taxon>
        <taxon>Endopterygota</taxon>
        <taxon>Coleoptera</taxon>
        <taxon>Polyphaga</taxon>
        <taxon>Cucujiformia</taxon>
        <taxon>Curculionidae</taxon>
        <taxon>Scolytinae</taxon>
        <taxon>Dendroctonus</taxon>
    </lineage>
</organism>
<dbReference type="InterPro" id="IPR037802">
    <property type="entry name" value="SGF29"/>
</dbReference>
<evidence type="ECO:0000313" key="1">
    <source>
        <dbReference type="EMBL" id="ENN74652.1"/>
    </source>
</evidence>
<dbReference type="FunFam" id="2.30.30.140:FF:000026">
    <property type="entry name" value="SAGA-associated factor 29 homolog"/>
    <property type="match status" value="1"/>
</dbReference>
<dbReference type="InterPro" id="IPR047288">
    <property type="entry name" value="Tudor_SGF29_rpt1"/>
</dbReference>
<dbReference type="Pfam" id="PF07039">
    <property type="entry name" value="SGF29_Tudor"/>
    <property type="match status" value="1"/>
</dbReference>
<dbReference type="Gene3D" id="2.30.30.140">
    <property type="match status" value="1"/>
</dbReference>
<dbReference type="InterPro" id="IPR010750">
    <property type="entry name" value="SGF29_tudor-like_dom"/>
</dbReference>
<accession>N6U7U7</accession>
<dbReference type="PROSITE" id="PS51518">
    <property type="entry name" value="SGF29_C"/>
    <property type="match status" value="1"/>
</dbReference>
<protein>
    <submittedName>
        <fullName evidence="1">Uncharacterized protein</fullName>
    </submittedName>
</protein>
<dbReference type="GO" id="GO:0000124">
    <property type="term" value="C:SAGA complex"/>
    <property type="evidence" value="ECO:0007669"/>
    <property type="project" value="InterPro"/>
</dbReference>
<name>N6U7U7_DENPD</name>
<dbReference type="PANTHER" id="PTHR21539:SF0">
    <property type="entry name" value="SAGA-ASSOCIATED FACTOR 29"/>
    <property type="match status" value="1"/>
</dbReference>
<dbReference type="EMBL" id="KB741037">
    <property type="protein sequence ID" value="ENN74652.1"/>
    <property type="molecule type" value="Genomic_DNA"/>
</dbReference>
<gene>
    <name evidence="1" type="ORF">YQE_08769</name>
</gene>
<sequence length="109" mass="12439">MTQTEAERDVIEKALQKIHEIRHIKNERRIQVGEMVAALVPGKGDEKIWILAEVVCYSVGAAKYEVDDILKEQNQKGRHSLSKSRVIPLPLMRANPDTNPEALFQHRTL</sequence>
<dbReference type="HOGENOM" id="CLU_2190495_0_0_1"/>
<dbReference type="OrthoDB" id="10265994at2759"/>
<reference evidence="1" key="1">
    <citation type="journal article" date="2013" name="Genome Biol.">
        <title>Draft genome of the mountain pine beetle, Dendroctonus ponderosae Hopkins, a major forest pest.</title>
        <authorList>
            <person name="Keeling C.I."/>
            <person name="Yuen M.M."/>
            <person name="Liao N.Y."/>
            <person name="Docking T.R."/>
            <person name="Chan S.K."/>
            <person name="Taylor G.A."/>
            <person name="Palmquist D.L."/>
            <person name="Jackman S.D."/>
            <person name="Nguyen A."/>
            <person name="Li M."/>
            <person name="Henderson H."/>
            <person name="Janes J.K."/>
            <person name="Zhao Y."/>
            <person name="Pandoh P."/>
            <person name="Moore R."/>
            <person name="Sperling F.A."/>
            <person name="Huber D.P."/>
            <person name="Birol I."/>
            <person name="Jones S.J."/>
            <person name="Bohlmann J."/>
        </authorList>
    </citation>
    <scope>NUCLEOTIDE SEQUENCE</scope>
</reference>
<dbReference type="AlphaFoldDB" id="N6U7U7"/>
<dbReference type="CDD" id="cd20393">
    <property type="entry name" value="Tudor_SGF29_rpt1"/>
    <property type="match status" value="1"/>
</dbReference>